<dbReference type="GO" id="GO:0006281">
    <property type="term" value="P:DNA repair"/>
    <property type="evidence" value="ECO:0007669"/>
    <property type="project" value="TreeGrafter"/>
</dbReference>
<dbReference type="Pfam" id="PF00271">
    <property type="entry name" value="Helicase_C"/>
    <property type="match status" value="1"/>
</dbReference>
<dbReference type="SMART" id="SM00490">
    <property type="entry name" value="HELICc"/>
    <property type="match status" value="1"/>
</dbReference>
<dbReference type="PROSITE" id="PS51192">
    <property type="entry name" value="HELICASE_ATP_BIND_1"/>
    <property type="match status" value="1"/>
</dbReference>
<comment type="catalytic activity">
    <reaction evidence="6">
        <text>Couples ATP hydrolysis with the unwinding of duplex DNA by translocating in the 3'-5' direction.</text>
        <dbReference type="EC" id="5.6.2.4"/>
    </reaction>
</comment>
<evidence type="ECO:0000256" key="1">
    <source>
        <dbReference type="ARBA" id="ARBA00005446"/>
    </source>
</evidence>
<dbReference type="Proteomes" id="UP000245488">
    <property type="component" value="Chromosome"/>
</dbReference>
<evidence type="ECO:0000256" key="4">
    <source>
        <dbReference type="ARBA" id="ARBA00023125"/>
    </source>
</evidence>
<dbReference type="GO" id="GO:0003677">
    <property type="term" value="F:DNA binding"/>
    <property type="evidence" value="ECO:0007669"/>
    <property type="project" value="UniProtKB-KW"/>
</dbReference>
<dbReference type="PANTHER" id="PTHR13710:SF105">
    <property type="entry name" value="ATP-DEPENDENT DNA HELICASE Q1"/>
    <property type="match status" value="1"/>
</dbReference>
<keyword evidence="5" id="KW-0413">Isomerase</keyword>
<feature type="domain" description="Helicase C-terminal" evidence="9">
    <location>
        <begin position="457"/>
        <end position="612"/>
    </location>
</feature>
<keyword evidence="2" id="KW-0547">Nucleotide-binding</keyword>
<protein>
    <recommendedName>
        <fullName evidence="7">DNA 3'-5' helicase</fullName>
        <ecNumber evidence="7">5.6.2.4</ecNumber>
    </recommendedName>
</protein>
<comment type="similarity">
    <text evidence="1">Belongs to the helicase family. RecQ subfamily.</text>
</comment>
<dbReference type="SMART" id="SM00487">
    <property type="entry name" value="DEXDc"/>
    <property type="match status" value="1"/>
</dbReference>
<comment type="caution">
    <text evidence="10">The sequence shown here is derived from an EMBL/GenBank/DDBJ whole genome shotgun (WGS) entry which is preliminary data.</text>
</comment>
<evidence type="ECO:0000256" key="5">
    <source>
        <dbReference type="ARBA" id="ARBA00023235"/>
    </source>
</evidence>
<evidence type="ECO:0000256" key="6">
    <source>
        <dbReference type="ARBA" id="ARBA00034617"/>
    </source>
</evidence>
<dbReference type="InterPro" id="IPR014001">
    <property type="entry name" value="Helicase_ATP-bd"/>
</dbReference>
<reference evidence="10 11" key="1">
    <citation type="submission" date="2017-09" db="EMBL/GenBank/DDBJ databases">
        <title>High-quality draft genome sequence of Butyrivibrio fibrisolvens INBov1, isolated from cow rumen.</title>
        <authorList>
            <person name="Rodriguez Hernaez J."/>
            <person name="Rivarola M."/>
            <person name="Paniego N."/>
            <person name="Cravero S."/>
            <person name="Ceron Cucchi M."/>
            <person name="Martinez M.C."/>
        </authorList>
    </citation>
    <scope>NUCLEOTIDE SEQUENCE [LARGE SCALE GENOMIC DNA]</scope>
    <source>
        <strain evidence="10 11">INBov1</strain>
    </source>
</reference>
<keyword evidence="11" id="KW-1185">Reference proteome</keyword>
<keyword evidence="3" id="KW-0067">ATP-binding</keyword>
<dbReference type="GO" id="GO:0009378">
    <property type="term" value="F:four-way junction helicase activity"/>
    <property type="evidence" value="ECO:0007669"/>
    <property type="project" value="TreeGrafter"/>
</dbReference>
<dbReference type="InterPro" id="IPR001650">
    <property type="entry name" value="Helicase_C-like"/>
</dbReference>
<dbReference type="GO" id="GO:0006310">
    <property type="term" value="P:DNA recombination"/>
    <property type="evidence" value="ECO:0007669"/>
    <property type="project" value="TreeGrafter"/>
</dbReference>
<evidence type="ECO:0000259" key="8">
    <source>
        <dbReference type="PROSITE" id="PS51192"/>
    </source>
</evidence>
<dbReference type="InterPro" id="IPR027417">
    <property type="entry name" value="P-loop_NTPase"/>
</dbReference>
<dbReference type="AlphaFoldDB" id="A0A317G5U1"/>
<organism evidence="10 11">
    <name type="scientific">Butyrivibrio fibrisolvens</name>
    <dbReference type="NCBI Taxonomy" id="831"/>
    <lineage>
        <taxon>Bacteria</taxon>
        <taxon>Bacillati</taxon>
        <taxon>Bacillota</taxon>
        <taxon>Clostridia</taxon>
        <taxon>Lachnospirales</taxon>
        <taxon>Lachnospiraceae</taxon>
        <taxon>Butyrivibrio</taxon>
    </lineage>
</organism>
<dbReference type="CDD" id="cd17920">
    <property type="entry name" value="DEXHc_RecQ"/>
    <property type="match status" value="1"/>
</dbReference>
<dbReference type="RefSeq" id="WP_110073838.1">
    <property type="nucleotide sequence ID" value="NZ_CM009896.1"/>
</dbReference>
<feature type="domain" description="Helicase ATP-binding" evidence="8">
    <location>
        <begin position="237"/>
        <end position="422"/>
    </location>
</feature>
<dbReference type="PROSITE" id="PS51194">
    <property type="entry name" value="HELICASE_CTER"/>
    <property type="match status" value="1"/>
</dbReference>
<sequence length="995" mass="115043">MPNYITDIKNIINVKNDNSTLFVLKGFSVEDLGYDKVSIADTISDNISRLMSLAMMPVKVIAFDEFVCLYEMVIRQFKHIVVITNAELSLEYPVDVRIDDEIAGSLLSHFDEEVSSDKELADIDEYLYIYSNFHEGESGYICSYNFEDHDLRNDKIETVSFGQAPVEDVKFSSLHSDYNKIISYPRVNELMEQYWGYKEFRNIKNYDLDALSRGEKKIIEVSQEKIIGDMISQVENCVNYKNARDIFVTAPTGAGKSLMFQLPAMYLAEKYNLVTIVVTPLIGLMNDQVQALEDKGYHGARTINSDISPIIKEEILEQVKNGEVSILYLSPESLLGRSGIESLIGSRKIGMIIVDEAHIVTTWGKQFRPDYWYLGDHVSKLRTAQGKAEENPMSFVIATFTATAIYGGHEDMYKETLNSMHMVDPITYLGYLKRSNISIEVNEIESKHNKVEYELDKFEAMIKMIRKSLMRGQKTLIYFPTVALIDRFYTYCIKENLSEFVAKYHGQMKAEDKEANFQAFLNGDKIIMLATKAFGMGIDIPDIAVVSHYAPTGNVCDYMQEIGRAARDKNISGHAIYEHMSNDFQHINRLHGLSRIYKNQLVEVMNKILELYEEHRYSDRKDAHTKKRNEMLVDTESFAYIFENDFSSEEDIVNKVKTAMLLIQKDYENRGMTPFRMKPVPVFAYGYLSFNKEEREKLLNRYPGCMQLKDSKLNVCEVNLKKIWQKSYEDKMSYPKFKYLLYTGSAELDFNREFRYSTAMSVDISFENNYVKTYTAALEAVKSAINYSVRNNKYVSEEEMARLVSENSGISAYRAENIVRVILAAITTYSRSYSWGMNSRLYDIRISNDKVNHKFNPASRDFIYWIEKNFKMINEEVKDGRIYVTNENNSNRTKEILTVLGILEAFGVLRFKSLGGTNSQIYIYVNETKNMRIVRDKPQLYKNKLLENVGYRHKVSVAMLSFLFQNQFSSDEIWEHLENYFLGILPQELDKLLAS</sequence>
<evidence type="ECO:0000256" key="2">
    <source>
        <dbReference type="ARBA" id="ARBA00022741"/>
    </source>
</evidence>
<name>A0A317G5U1_BUTFI</name>
<evidence type="ECO:0000256" key="3">
    <source>
        <dbReference type="ARBA" id="ARBA00022840"/>
    </source>
</evidence>
<dbReference type="GO" id="GO:0043138">
    <property type="term" value="F:3'-5' DNA helicase activity"/>
    <property type="evidence" value="ECO:0007669"/>
    <property type="project" value="UniProtKB-EC"/>
</dbReference>
<keyword evidence="4" id="KW-0238">DNA-binding</keyword>
<evidence type="ECO:0000259" key="9">
    <source>
        <dbReference type="PROSITE" id="PS51194"/>
    </source>
</evidence>
<evidence type="ECO:0000313" key="11">
    <source>
        <dbReference type="Proteomes" id="UP000245488"/>
    </source>
</evidence>
<evidence type="ECO:0000313" key="10">
    <source>
        <dbReference type="EMBL" id="PWT28759.1"/>
    </source>
</evidence>
<dbReference type="EMBL" id="NXNG01000001">
    <property type="protein sequence ID" value="PWT28759.1"/>
    <property type="molecule type" value="Genomic_DNA"/>
</dbReference>
<dbReference type="Gene3D" id="3.40.50.300">
    <property type="entry name" value="P-loop containing nucleotide triphosphate hydrolases"/>
    <property type="match status" value="2"/>
</dbReference>
<dbReference type="Pfam" id="PF00270">
    <property type="entry name" value="DEAD"/>
    <property type="match status" value="1"/>
</dbReference>
<dbReference type="InterPro" id="IPR011545">
    <property type="entry name" value="DEAD/DEAH_box_helicase_dom"/>
</dbReference>
<dbReference type="GO" id="GO:0005737">
    <property type="term" value="C:cytoplasm"/>
    <property type="evidence" value="ECO:0007669"/>
    <property type="project" value="TreeGrafter"/>
</dbReference>
<dbReference type="SUPFAM" id="SSF52540">
    <property type="entry name" value="P-loop containing nucleoside triphosphate hydrolases"/>
    <property type="match status" value="1"/>
</dbReference>
<proteinExistence type="inferred from homology"/>
<dbReference type="PANTHER" id="PTHR13710">
    <property type="entry name" value="DNA HELICASE RECQ FAMILY MEMBER"/>
    <property type="match status" value="1"/>
</dbReference>
<dbReference type="EC" id="5.6.2.4" evidence="7"/>
<dbReference type="GO" id="GO:0005524">
    <property type="term" value="F:ATP binding"/>
    <property type="evidence" value="ECO:0007669"/>
    <property type="project" value="UniProtKB-KW"/>
</dbReference>
<gene>
    <name evidence="10" type="ORF">CPT75_17410</name>
</gene>
<evidence type="ECO:0000256" key="7">
    <source>
        <dbReference type="ARBA" id="ARBA00034808"/>
    </source>
</evidence>
<dbReference type="GO" id="GO:0005694">
    <property type="term" value="C:chromosome"/>
    <property type="evidence" value="ECO:0007669"/>
    <property type="project" value="TreeGrafter"/>
</dbReference>
<accession>A0A317G5U1</accession>